<dbReference type="GeneID" id="64062530"/>
<keyword evidence="3" id="KW-0288">FMN</keyword>
<protein>
    <submittedName>
        <fullName evidence="6">Uncharacterized protein</fullName>
    </submittedName>
</protein>
<evidence type="ECO:0000313" key="7">
    <source>
        <dbReference type="Proteomes" id="UP000014400"/>
    </source>
</evidence>
<proteinExistence type="inferred from homology"/>
<dbReference type="InterPro" id="IPR013785">
    <property type="entry name" value="Aldolase_TIM"/>
</dbReference>
<organism evidence="6 7">
    <name type="scientific">Sutterella wadsworthensis HGA0223</name>
    <dbReference type="NCBI Taxonomy" id="1203554"/>
    <lineage>
        <taxon>Bacteria</taxon>
        <taxon>Pseudomonadati</taxon>
        <taxon>Pseudomonadota</taxon>
        <taxon>Betaproteobacteria</taxon>
        <taxon>Burkholderiales</taxon>
        <taxon>Sutterellaceae</taxon>
        <taxon>Sutterella</taxon>
    </lineage>
</organism>
<dbReference type="PANTHER" id="PTHR42747:SF4">
    <property type="entry name" value="BLR1330 PROTEIN"/>
    <property type="match status" value="1"/>
</dbReference>
<keyword evidence="4" id="KW-0560">Oxidoreductase</keyword>
<dbReference type="CDD" id="cd04730">
    <property type="entry name" value="NPD_like"/>
    <property type="match status" value="1"/>
</dbReference>
<dbReference type="InterPro" id="IPR004136">
    <property type="entry name" value="NMO"/>
</dbReference>
<name>S3BUE7_9BURK</name>
<evidence type="ECO:0000256" key="5">
    <source>
        <dbReference type="ARBA" id="ARBA00023033"/>
    </source>
</evidence>
<keyword evidence="5" id="KW-0503">Monooxygenase</keyword>
<keyword evidence="2" id="KW-0285">Flavoprotein</keyword>
<dbReference type="SUPFAM" id="SSF51412">
    <property type="entry name" value="Inosine monophosphate dehydrogenase (IMPDH)"/>
    <property type="match status" value="1"/>
</dbReference>
<dbReference type="PANTHER" id="PTHR42747">
    <property type="entry name" value="NITRONATE MONOOXYGENASE-RELATED"/>
    <property type="match status" value="1"/>
</dbReference>
<dbReference type="PATRIC" id="fig|1203554.3.peg.2184"/>
<dbReference type="Proteomes" id="UP000014400">
    <property type="component" value="Unassembled WGS sequence"/>
</dbReference>
<dbReference type="Gene3D" id="3.20.20.70">
    <property type="entry name" value="Aldolase class I"/>
    <property type="match status" value="1"/>
</dbReference>
<comment type="similarity">
    <text evidence="1">Belongs to the nitronate monooxygenase family. NMO class I subfamily.</text>
</comment>
<dbReference type="RefSeq" id="WP_016475148.1">
    <property type="nucleotide sequence ID" value="NZ_KE150481.1"/>
</dbReference>
<gene>
    <name evidence="6" type="ORF">HMPREF1476_02099</name>
</gene>
<comment type="caution">
    <text evidence="6">The sequence shown here is derived from an EMBL/GenBank/DDBJ whole genome shotgun (WGS) entry which is preliminary data.</text>
</comment>
<evidence type="ECO:0000256" key="4">
    <source>
        <dbReference type="ARBA" id="ARBA00023002"/>
    </source>
</evidence>
<dbReference type="Pfam" id="PF03060">
    <property type="entry name" value="NMO"/>
    <property type="match status" value="1"/>
</dbReference>
<evidence type="ECO:0000313" key="6">
    <source>
        <dbReference type="EMBL" id="EPD97772.1"/>
    </source>
</evidence>
<accession>S3BUE7</accession>
<keyword evidence="7" id="KW-1185">Reference proteome</keyword>
<sequence length="373" mass="38972">MTEVNVAQEVLAAGQKRARDFAALLGIEHPVLNAPMPVEAGVELVAAVSEAGGLGVLSSAGRTPDELSKTVAAIRARTNKPFAIHLELPAKSLNSQELDAAKMLAEGLAPLFESLGLPNPTSANGAEIYDFSGERRRAHVEAVFERVLELNPAAVVATFGGLREPEADALRDARIFNIATATTLHEAKVLRAAHCDAIVVQGSEAAGPRSSFEDADDTEVGLSSLIPAVAAATKLPVIAAGGLCSAEQALGAVLMGASAVMAGTAFLTTVEAHTSAYSRSAALWAAPQHLVRTRLYSGRLTQALRSPLLDALTDYAPHMPPWPAATGMMSVLQQKAVELGRNDLEAVYFGQSVGRSAAHSAEDMVLTLARFIS</sequence>
<dbReference type="GO" id="GO:0018580">
    <property type="term" value="F:nitronate monooxygenase activity"/>
    <property type="evidence" value="ECO:0007669"/>
    <property type="project" value="InterPro"/>
</dbReference>
<evidence type="ECO:0000256" key="1">
    <source>
        <dbReference type="ARBA" id="ARBA00009881"/>
    </source>
</evidence>
<dbReference type="AlphaFoldDB" id="S3BUE7"/>
<dbReference type="STRING" id="1203554.HMPREF1476_02099"/>
<evidence type="ECO:0000256" key="3">
    <source>
        <dbReference type="ARBA" id="ARBA00022643"/>
    </source>
</evidence>
<evidence type="ECO:0000256" key="2">
    <source>
        <dbReference type="ARBA" id="ARBA00022630"/>
    </source>
</evidence>
<dbReference type="EMBL" id="ATCF01000033">
    <property type="protein sequence ID" value="EPD97772.1"/>
    <property type="molecule type" value="Genomic_DNA"/>
</dbReference>
<dbReference type="eggNOG" id="COG2070">
    <property type="taxonomic scope" value="Bacteria"/>
</dbReference>
<dbReference type="HOGENOM" id="CLU_038732_9_2_4"/>
<reference evidence="6 7" key="1">
    <citation type="submission" date="2013-04" db="EMBL/GenBank/DDBJ databases">
        <title>The Genome Sequence of Sutterella wadsworthensis HGA0223.</title>
        <authorList>
            <consortium name="The Broad Institute Genomics Platform"/>
            <person name="Earl A."/>
            <person name="Ward D."/>
            <person name="Feldgarden M."/>
            <person name="Gevers D."/>
            <person name="Schmidt T.M."/>
            <person name="Dover J."/>
            <person name="Dai D."/>
            <person name="Walker B."/>
            <person name="Young S."/>
            <person name="Zeng Q."/>
            <person name="Gargeya S."/>
            <person name="Fitzgerald M."/>
            <person name="Haas B."/>
            <person name="Abouelleil A."/>
            <person name="Allen A.W."/>
            <person name="Alvarado L."/>
            <person name="Arachchi H.M."/>
            <person name="Berlin A.M."/>
            <person name="Chapman S.B."/>
            <person name="Gainer-Dewar J."/>
            <person name="Goldberg J."/>
            <person name="Griggs A."/>
            <person name="Gujja S."/>
            <person name="Hansen M."/>
            <person name="Howarth C."/>
            <person name="Imamovic A."/>
            <person name="Ireland A."/>
            <person name="Larimer J."/>
            <person name="McCowan C."/>
            <person name="Murphy C."/>
            <person name="Pearson M."/>
            <person name="Poon T.W."/>
            <person name="Priest M."/>
            <person name="Roberts A."/>
            <person name="Saif S."/>
            <person name="Shea T."/>
            <person name="Sisk P."/>
            <person name="Sykes S."/>
            <person name="Wortman J."/>
            <person name="Nusbaum C."/>
            <person name="Birren B."/>
        </authorList>
    </citation>
    <scope>NUCLEOTIDE SEQUENCE [LARGE SCALE GENOMIC DNA]</scope>
    <source>
        <strain evidence="6 7">HGA0223</strain>
    </source>
</reference>